<evidence type="ECO:0000313" key="3">
    <source>
        <dbReference type="Proteomes" id="UP001596417"/>
    </source>
</evidence>
<dbReference type="InterPro" id="IPR009078">
    <property type="entry name" value="Ferritin-like_SF"/>
</dbReference>
<dbReference type="EMBL" id="JBHTAX010000001">
    <property type="protein sequence ID" value="MFC7191416.1"/>
    <property type="molecule type" value="Genomic_DNA"/>
</dbReference>
<sequence>MIECAICGSHVRDDVPTANIEHEGETYYFESTKCREMFENDPNNYT</sequence>
<name>A0ABD5YVY0_9EURY</name>
<keyword evidence="3" id="KW-1185">Reference proteome</keyword>
<dbReference type="Gene3D" id="1.10.620.20">
    <property type="entry name" value="Ribonucleotide Reductase, subunit A"/>
    <property type="match status" value="1"/>
</dbReference>
<dbReference type="RefSeq" id="WP_248909094.1">
    <property type="nucleotide sequence ID" value="NZ_CP109979.1"/>
</dbReference>
<evidence type="ECO:0000259" key="1">
    <source>
        <dbReference type="Pfam" id="PF04945"/>
    </source>
</evidence>
<dbReference type="InterPro" id="IPR012348">
    <property type="entry name" value="RNR-like"/>
</dbReference>
<dbReference type="Pfam" id="PF04945">
    <property type="entry name" value="YHS"/>
    <property type="match status" value="1"/>
</dbReference>
<dbReference type="InterPro" id="IPR007029">
    <property type="entry name" value="YHS_dom"/>
</dbReference>
<dbReference type="GeneID" id="76201148"/>
<evidence type="ECO:0000313" key="2">
    <source>
        <dbReference type="EMBL" id="MFC7191416.1"/>
    </source>
</evidence>
<gene>
    <name evidence="2" type="ORF">ACFQL7_17500</name>
</gene>
<dbReference type="AlphaFoldDB" id="A0ABD5YVY0"/>
<reference evidence="2 3" key="1">
    <citation type="journal article" date="2019" name="Int. J. Syst. Evol. Microbiol.">
        <title>The Global Catalogue of Microorganisms (GCM) 10K type strain sequencing project: providing services to taxonomists for standard genome sequencing and annotation.</title>
        <authorList>
            <consortium name="The Broad Institute Genomics Platform"/>
            <consortium name="The Broad Institute Genome Sequencing Center for Infectious Disease"/>
            <person name="Wu L."/>
            <person name="Ma J."/>
        </authorList>
    </citation>
    <scope>NUCLEOTIDE SEQUENCE [LARGE SCALE GENOMIC DNA]</scope>
    <source>
        <strain evidence="2 3">RDMS1</strain>
    </source>
</reference>
<protein>
    <submittedName>
        <fullName evidence="2">YHS domain-containing protein</fullName>
    </submittedName>
</protein>
<dbReference type="Proteomes" id="UP001596417">
    <property type="component" value="Unassembled WGS sequence"/>
</dbReference>
<accession>A0ABD5YVY0</accession>
<proteinExistence type="predicted"/>
<organism evidence="2 3">
    <name type="scientific">Halocatena marina</name>
    <dbReference type="NCBI Taxonomy" id="2934937"/>
    <lineage>
        <taxon>Archaea</taxon>
        <taxon>Methanobacteriati</taxon>
        <taxon>Methanobacteriota</taxon>
        <taxon>Stenosarchaea group</taxon>
        <taxon>Halobacteria</taxon>
        <taxon>Halobacteriales</taxon>
        <taxon>Natronomonadaceae</taxon>
        <taxon>Halocatena</taxon>
    </lineage>
</organism>
<feature type="domain" description="YHS" evidence="1">
    <location>
        <begin position="7"/>
        <end position="45"/>
    </location>
</feature>
<comment type="caution">
    <text evidence="2">The sequence shown here is derived from an EMBL/GenBank/DDBJ whole genome shotgun (WGS) entry which is preliminary data.</text>
</comment>
<dbReference type="SUPFAM" id="SSF47240">
    <property type="entry name" value="Ferritin-like"/>
    <property type="match status" value="1"/>
</dbReference>